<feature type="region of interest" description="Disordered" evidence="1">
    <location>
        <begin position="47"/>
        <end position="95"/>
    </location>
</feature>
<dbReference type="EMBL" id="CP031386">
    <property type="protein sequence ID" value="QPG95814.1"/>
    <property type="molecule type" value="Genomic_DNA"/>
</dbReference>
<accession>A0A7S9KNF9</accession>
<feature type="compositionally biased region" description="Low complexity" evidence="1">
    <location>
        <begin position="48"/>
        <end position="66"/>
    </location>
</feature>
<proteinExistence type="predicted"/>
<dbReference type="AlphaFoldDB" id="A0A7S9KNF9"/>
<gene>
    <name evidence="2" type="ORF">C2857_002175</name>
</gene>
<protein>
    <submittedName>
        <fullName evidence="2">Uncharacterized protein</fullName>
    </submittedName>
</protein>
<sequence length="109" mass="12173">MYYPLLYKVYVFASRHFLPQNFPSVSLSKPELNKLLQWVALITKCSESHSPSSSTSSSGTSSLSPGTYRQYGANNNTVEVTRSSNGTNVVSHNRTAYEYGSRKTINIDR</sequence>
<evidence type="ECO:0000313" key="3">
    <source>
        <dbReference type="Proteomes" id="UP000594364"/>
    </source>
</evidence>
<dbReference type="Proteomes" id="UP000594364">
    <property type="component" value="Chromosome 2"/>
</dbReference>
<evidence type="ECO:0000256" key="1">
    <source>
        <dbReference type="SAM" id="MobiDB-lite"/>
    </source>
</evidence>
<name>A0A7S9KNF9_EPIFF</name>
<feature type="compositionally biased region" description="Polar residues" evidence="1">
    <location>
        <begin position="72"/>
        <end position="94"/>
    </location>
</feature>
<keyword evidence="3" id="KW-1185">Reference proteome</keyword>
<organism evidence="2 3">
    <name type="scientific">Epichloe festucae (strain Fl1)</name>
    <dbReference type="NCBI Taxonomy" id="877507"/>
    <lineage>
        <taxon>Eukaryota</taxon>
        <taxon>Fungi</taxon>
        <taxon>Dikarya</taxon>
        <taxon>Ascomycota</taxon>
        <taxon>Pezizomycotina</taxon>
        <taxon>Sordariomycetes</taxon>
        <taxon>Hypocreomycetidae</taxon>
        <taxon>Hypocreales</taxon>
        <taxon>Clavicipitaceae</taxon>
        <taxon>Epichloe</taxon>
    </lineage>
</organism>
<reference evidence="2 3" key="1">
    <citation type="journal article" date="2018" name="PLoS Genet.">
        <title>Repeat elements organise 3D genome structure and mediate transcription in the filamentous fungus Epichloe festucae.</title>
        <authorList>
            <person name="Winter D.J."/>
            <person name="Ganley A.R.D."/>
            <person name="Young C.A."/>
            <person name="Liachko I."/>
            <person name="Schardl C.L."/>
            <person name="Dupont P.Y."/>
            <person name="Berry D."/>
            <person name="Ram A."/>
            <person name="Scott B."/>
            <person name="Cox M.P."/>
        </authorList>
    </citation>
    <scope>NUCLEOTIDE SEQUENCE [LARGE SCALE GENOMIC DNA]</scope>
    <source>
        <strain evidence="2 3">Fl1</strain>
    </source>
</reference>
<evidence type="ECO:0000313" key="2">
    <source>
        <dbReference type="EMBL" id="QPG95814.1"/>
    </source>
</evidence>